<evidence type="ECO:0000313" key="2">
    <source>
        <dbReference type="Proteomes" id="UP000221168"/>
    </source>
</evidence>
<sequence length="117" mass="13323">MLLLAAIPNAKPGSTFAGIALAVQAREIEFSDSQRCLRASPGILANSVGYCSKYLLVKEFFRHMRSGMIVGQSCYRSYLFLDIRNIHFHTSKLRALCLWVREYTDNSFVRVTMLIKQ</sequence>
<evidence type="ECO:0000313" key="1">
    <source>
        <dbReference type="EMBL" id="PHP64905.1"/>
    </source>
</evidence>
<keyword evidence="2" id="KW-1185">Reference proteome</keyword>
<organism evidence="1 2">
    <name type="scientific">Zhengella mangrovi</name>
    <dbReference type="NCBI Taxonomy" id="1982044"/>
    <lineage>
        <taxon>Bacteria</taxon>
        <taxon>Pseudomonadati</taxon>
        <taxon>Pseudomonadota</taxon>
        <taxon>Alphaproteobacteria</taxon>
        <taxon>Hyphomicrobiales</taxon>
        <taxon>Notoacmeibacteraceae</taxon>
        <taxon>Zhengella</taxon>
    </lineage>
</organism>
<proteinExistence type="predicted"/>
<reference evidence="1 2" key="1">
    <citation type="submission" date="2017-10" db="EMBL/GenBank/DDBJ databases">
        <title>Sedimentibacterium mangrovi gen. nov., sp. nov., a novel member of family Phyllobacteriacea isolated from mangrove sediment.</title>
        <authorList>
            <person name="Liao H."/>
            <person name="Tian Y."/>
        </authorList>
    </citation>
    <scope>NUCLEOTIDE SEQUENCE [LARGE SCALE GENOMIC DNA]</scope>
    <source>
        <strain evidence="1 2">X9-2-2</strain>
    </source>
</reference>
<accession>A0A2G1QHA9</accession>
<protein>
    <submittedName>
        <fullName evidence="1">Uncharacterized protein</fullName>
    </submittedName>
</protein>
<dbReference type="EMBL" id="PDVP01000020">
    <property type="protein sequence ID" value="PHP64905.1"/>
    <property type="molecule type" value="Genomic_DNA"/>
</dbReference>
<gene>
    <name evidence="1" type="ORF">CSC94_21460</name>
</gene>
<dbReference type="AlphaFoldDB" id="A0A2G1QHA9"/>
<comment type="caution">
    <text evidence="1">The sequence shown here is derived from an EMBL/GenBank/DDBJ whole genome shotgun (WGS) entry which is preliminary data.</text>
</comment>
<name>A0A2G1QHA9_9HYPH</name>
<dbReference type="Proteomes" id="UP000221168">
    <property type="component" value="Unassembled WGS sequence"/>
</dbReference>